<accession>D2VCW5</accession>
<dbReference type="VEuPathDB" id="AmoebaDB:NAEGRDRAFT_66715"/>
<dbReference type="GO" id="GO:0071933">
    <property type="term" value="F:Arp2/3 complex binding"/>
    <property type="evidence" value="ECO:0007669"/>
    <property type="project" value="InterPro"/>
</dbReference>
<dbReference type="InterPro" id="IPR029006">
    <property type="entry name" value="ADF-H/Gelsolin-like_dom_sf"/>
</dbReference>
<dbReference type="AlphaFoldDB" id="D2VCW5"/>
<dbReference type="GeneID" id="8857385"/>
<comment type="similarity">
    <text evidence="1 2">Belongs to the actin-binding proteins ADF family. GMF subfamily.</text>
</comment>
<protein>
    <submittedName>
        <fullName evidence="4">Cofilin</fullName>
    </submittedName>
</protein>
<dbReference type="FunCoup" id="D2VCW5">
    <property type="interactions" value="110"/>
</dbReference>
<organism evidence="5">
    <name type="scientific">Naegleria gruberi</name>
    <name type="common">Amoeba</name>
    <dbReference type="NCBI Taxonomy" id="5762"/>
    <lineage>
        <taxon>Eukaryota</taxon>
        <taxon>Discoba</taxon>
        <taxon>Heterolobosea</taxon>
        <taxon>Tetramitia</taxon>
        <taxon>Eutetramitia</taxon>
        <taxon>Vahlkampfiidae</taxon>
        <taxon>Naegleria</taxon>
    </lineage>
</organism>
<dbReference type="SUPFAM" id="SSF55753">
    <property type="entry name" value="Actin depolymerizing proteins"/>
    <property type="match status" value="1"/>
</dbReference>
<feature type="domain" description="ADF-H" evidence="3">
    <location>
        <begin position="9"/>
        <end position="143"/>
    </location>
</feature>
<dbReference type="PROSITE" id="PS51263">
    <property type="entry name" value="ADF_H"/>
    <property type="match status" value="1"/>
</dbReference>
<dbReference type="STRING" id="5762.D2VCW5"/>
<dbReference type="OMA" id="EWKMLYA"/>
<dbReference type="Gene3D" id="3.40.20.10">
    <property type="entry name" value="Severin"/>
    <property type="match status" value="1"/>
</dbReference>
<dbReference type="GO" id="GO:0071846">
    <property type="term" value="P:actin filament debranching"/>
    <property type="evidence" value="ECO:0007669"/>
    <property type="project" value="InterPro"/>
</dbReference>
<dbReference type="PIRSF" id="PIRSF001788">
    <property type="entry name" value="GMF-beta"/>
    <property type="match status" value="1"/>
</dbReference>
<dbReference type="KEGG" id="ngr:NAEGRDRAFT_66715"/>
<evidence type="ECO:0000256" key="2">
    <source>
        <dbReference type="PIRNR" id="PIRNR001788"/>
    </source>
</evidence>
<dbReference type="Proteomes" id="UP000006671">
    <property type="component" value="Unassembled WGS sequence"/>
</dbReference>
<dbReference type="GO" id="GO:0030864">
    <property type="term" value="C:cortical actin cytoskeleton"/>
    <property type="evidence" value="ECO:0007669"/>
    <property type="project" value="TreeGrafter"/>
</dbReference>
<dbReference type="eggNOG" id="KOG1736">
    <property type="taxonomic scope" value="Eukaryota"/>
</dbReference>
<dbReference type="OrthoDB" id="3919494at2759"/>
<dbReference type="PANTHER" id="PTHR11249">
    <property type="entry name" value="GLIAL FACTOR NATURATION FACTOR"/>
    <property type="match status" value="1"/>
</dbReference>
<dbReference type="RefSeq" id="XP_002678237.1">
    <property type="nucleotide sequence ID" value="XM_002678191.1"/>
</dbReference>
<dbReference type="InterPro" id="IPR011171">
    <property type="entry name" value="GMF"/>
</dbReference>
<gene>
    <name evidence="4" type="ORF">NAEGRDRAFT_66715</name>
</gene>
<dbReference type="InParanoid" id="D2VCW5"/>
<name>D2VCW5_NAEGR</name>
<dbReference type="GO" id="GO:0034316">
    <property type="term" value="P:negative regulation of Arp2/3 complex-mediated actin nucleation"/>
    <property type="evidence" value="ECO:0007669"/>
    <property type="project" value="TreeGrafter"/>
</dbReference>
<dbReference type="InterPro" id="IPR002108">
    <property type="entry name" value="ADF-H"/>
</dbReference>
<evidence type="ECO:0000313" key="4">
    <source>
        <dbReference type="EMBL" id="EFC45493.1"/>
    </source>
</evidence>
<dbReference type="SMART" id="SM00102">
    <property type="entry name" value="ADF"/>
    <property type="match status" value="1"/>
</dbReference>
<evidence type="ECO:0000313" key="5">
    <source>
        <dbReference type="Proteomes" id="UP000006671"/>
    </source>
</evidence>
<reference evidence="4 5" key="1">
    <citation type="journal article" date="2010" name="Cell">
        <title>The genome of Naegleria gruberi illuminates early eukaryotic versatility.</title>
        <authorList>
            <person name="Fritz-Laylin L.K."/>
            <person name="Prochnik S.E."/>
            <person name="Ginger M.L."/>
            <person name="Dacks J.B."/>
            <person name="Carpenter M.L."/>
            <person name="Field M.C."/>
            <person name="Kuo A."/>
            <person name="Paredez A."/>
            <person name="Chapman J."/>
            <person name="Pham J."/>
            <person name="Shu S."/>
            <person name="Neupane R."/>
            <person name="Cipriano M."/>
            <person name="Mancuso J."/>
            <person name="Tu H."/>
            <person name="Salamov A."/>
            <person name="Lindquist E."/>
            <person name="Shapiro H."/>
            <person name="Lucas S."/>
            <person name="Grigoriev I.V."/>
            <person name="Cande W.Z."/>
            <person name="Fulton C."/>
            <person name="Rokhsar D.S."/>
            <person name="Dawson S.C."/>
        </authorList>
    </citation>
    <scope>NUCLEOTIDE SEQUENCE [LARGE SCALE GENOMIC DNA]</scope>
    <source>
        <strain evidence="4 5">NEG-M</strain>
    </source>
</reference>
<dbReference type="Pfam" id="PF00241">
    <property type="entry name" value="Cofilin_ADF"/>
    <property type="match status" value="1"/>
</dbReference>
<sequence length="145" mass="17166">MATTTEAQSDIILGEEVLKEYKKVRLSSSKSMVALILKIKKDDGSIIIDDKLEETNFDDLQTFLDDCNLQPRFIILSYAWQRSDRVQYPLMSIFYTPKNANPYDQMMYSRLKLPLIRKLDVPRSYEIRDYEDLTEEWLLENLNKK</sequence>
<dbReference type="EMBL" id="GG738863">
    <property type="protein sequence ID" value="EFC45493.1"/>
    <property type="molecule type" value="Genomic_DNA"/>
</dbReference>
<dbReference type="PANTHER" id="PTHR11249:SF2">
    <property type="entry name" value="GLIA MATURATION FACTOR"/>
    <property type="match status" value="1"/>
</dbReference>
<keyword evidence="5" id="KW-1185">Reference proteome</keyword>
<proteinExistence type="inferred from homology"/>
<dbReference type="GO" id="GO:0003779">
    <property type="term" value="F:actin binding"/>
    <property type="evidence" value="ECO:0007669"/>
    <property type="project" value="InterPro"/>
</dbReference>
<evidence type="ECO:0000256" key="1">
    <source>
        <dbReference type="ARBA" id="ARBA00010055"/>
    </source>
</evidence>
<evidence type="ECO:0000259" key="3">
    <source>
        <dbReference type="PROSITE" id="PS51263"/>
    </source>
</evidence>